<sequence length="334" mass="37184">TFVPPPGYQPIYSPSIPYLGPICGGLRPGMSIYIQGAVPEGITRFHINLQCGEFEGADIAFHFNPRFDFWDKVVFNTFREGVWEGEEKIKKMPFKRGEHFEMVIVVNSEGYQVNVNGKEFYFYQHRIPVERVCALEIGGDVCIQTINVIGGGFPAGMGVSNTGGYPAGMGAGYPSGGMGGGGMGYPGENLPVMGMQPIYNPTVPYSNMIPGGMSGKRTIVVRGMVPYGAQRFAVNFVVGFSRDIAFHLNPRIREGLVIRNSRIGGLWGQEEIEIGINPFMEGQYFDLSIRCGHRRFKIFVNGQHLCDFFHRFEAFTQVDMLEIEGDVQISYIHF</sequence>
<keyword evidence="1 3" id="KW-0430">Lectin</keyword>
<evidence type="ECO:0000256" key="2">
    <source>
        <dbReference type="ARBA" id="ARBA00022737"/>
    </source>
</evidence>
<evidence type="ECO:0000313" key="5">
    <source>
        <dbReference type="EMBL" id="KAI7802772.1"/>
    </source>
</evidence>
<dbReference type="InterPro" id="IPR001079">
    <property type="entry name" value="Galectin_CRD"/>
</dbReference>
<dbReference type="PANTHER" id="PTHR11346">
    <property type="entry name" value="GALECTIN"/>
    <property type="match status" value="1"/>
</dbReference>
<dbReference type="Gene3D" id="2.60.120.200">
    <property type="match status" value="2"/>
</dbReference>
<proteinExistence type="predicted"/>
<keyword evidence="6" id="KW-1185">Reference proteome</keyword>
<gene>
    <name evidence="5" type="ORF">IRJ41_018377</name>
</gene>
<evidence type="ECO:0000313" key="6">
    <source>
        <dbReference type="Proteomes" id="UP001059041"/>
    </source>
</evidence>
<name>A0A9W7WI98_TRIRA</name>
<keyword evidence="2" id="KW-0677">Repeat</keyword>
<evidence type="ECO:0000259" key="4">
    <source>
        <dbReference type="PROSITE" id="PS51304"/>
    </source>
</evidence>
<dbReference type="SUPFAM" id="SSF49899">
    <property type="entry name" value="Concanavalin A-like lectins/glucanases"/>
    <property type="match status" value="2"/>
</dbReference>
<dbReference type="PANTHER" id="PTHR11346:SF32">
    <property type="entry name" value="GALECTIN-4"/>
    <property type="match status" value="1"/>
</dbReference>
<protein>
    <recommendedName>
        <fullName evidence="3">Galectin</fullName>
    </recommendedName>
</protein>
<dbReference type="GO" id="GO:0030246">
    <property type="term" value="F:carbohydrate binding"/>
    <property type="evidence" value="ECO:0007669"/>
    <property type="project" value="UniProtKB-UniRule"/>
</dbReference>
<dbReference type="PROSITE" id="PS51304">
    <property type="entry name" value="GALECTIN"/>
    <property type="match status" value="2"/>
</dbReference>
<dbReference type="InterPro" id="IPR013320">
    <property type="entry name" value="ConA-like_dom_sf"/>
</dbReference>
<dbReference type="InterPro" id="IPR044156">
    <property type="entry name" value="Galectin-like"/>
</dbReference>
<evidence type="ECO:0000256" key="3">
    <source>
        <dbReference type="RuleBase" id="RU102079"/>
    </source>
</evidence>
<accession>A0A9W7WI98</accession>
<dbReference type="AlphaFoldDB" id="A0A9W7WI98"/>
<feature type="domain" description="Galectin" evidence="4">
    <location>
        <begin position="205"/>
        <end position="334"/>
    </location>
</feature>
<dbReference type="Proteomes" id="UP001059041">
    <property type="component" value="Linkage Group LG12"/>
</dbReference>
<comment type="caution">
    <text evidence="5">The sequence shown here is derived from an EMBL/GenBank/DDBJ whole genome shotgun (WGS) entry which is preliminary data.</text>
</comment>
<feature type="domain" description="Galectin" evidence="4">
    <location>
        <begin position="18"/>
        <end position="149"/>
    </location>
</feature>
<reference evidence="5" key="1">
    <citation type="submission" date="2021-02" db="EMBL/GenBank/DDBJ databases">
        <title>Comparative genomics reveals that relaxation of natural selection precedes convergent phenotypic evolution of cavefish.</title>
        <authorList>
            <person name="Peng Z."/>
        </authorList>
    </citation>
    <scope>NUCLEOTIDE SEQUENCE</scope>
    <source>
        <tissue evidence="5">Muscle</tissue>
    </source>
</reference>
<dbReference type="CDD" id="cd00070">
    <property type="entry name" value="GLECT"/>
    <property type="match status" value="2"/>
</dbReference>
<dbReference type="SMART" id="SM00908">
    <property type="entry name" value="Gal-bind_lectin"/>
    <property type="match status" value="2"/>
</dbReference>
<dbReference type="EMBL" id="JAFHDT010000012">
    <property type="protein sequence ID" value="KAI7802772.1"/>
    <property type="molecule type" value="Genomic_DNA"/>
</dbReference>
<dbReference type="Pfam" id="PF00337">
    <property type="entry name" value="Gal-bind_lectin"/>
    <property type="match status" value="2"/>
</dbReference>
<organism evidence="5 6">
    <name type="scientific">Triplophysa rosa</name>
    <name type="common">Cave loach</name>
    <dbReference type="NCBI Taxonomy" id="992332"/>
    <lineage>
        <taxon>Eukaryota</taxon>
        <taxon>Metazoa</taxon>
        <taxon>Chordata</taxon>
        <taxon>Craniata</taxon>
        <taxon>Vertebrata</taxon>
        <taxon>Euteleostomi</taxon>
        <taxon>Actinopterygii</taxon>
        <taxon>Neopterygii</taxon>
        <taxon>Teleostei</taxon>
        <taxon>Ostariophysi</taxon>
        <taxon>Cypriniformes</taxon>
        <taxon>Nemacheilidae</taxon>
        <taxon>Triplophysa</taxon>
    </lineage>
</organism>
<feature type="non-terminal residue" evidence="5">
    <location>
        <position position="334"/>
    </location>
</feature>
<evidence type="ECO:0000256" key="1">
    <source>
        <dbReference type="ARBA" id="ARBA00022734"/>
    </source>
</evidence>
<dbReference type="SMART" id="SM00276">
    <property type="entry name" value="GLECT"/>
    <property type="match status" value="2"/>
</dbReference>
<dbReference type="FunFam" id="2.60.120.200:FF:000124">
    <property type="entry name" value="Galectin-4"/>
    <property type="match status" value="2"/>
</dbReference>